<keyword evidence="5" id="KW-1185">Reference proteome</keyword>
<dbReference type="OrthoDB" id="2214at2759"/>
<dbReference type="GO" id="GO:0006508">
    <property type="term" value="P:proteolysis"/>
    <property type="evidence" value="ECO:0007669"/>
    <property type="project" value="InterPro"/>
</dbReference>
<evidence type="ECO:0000313" key="5">
    <source>
        <dbReference type="Proteomes" id="UP000275408"/>
    </source>
</evidence>
<evidence type="ECO:0000256" key="2">
    <source>
        <dbReference type="ARBA" id="ARBA00005634"/>
    </source>
</evidence>
<feature type="domain" description="Peptidase M28" evidence="3">
    <location>
        <begin position="68"/>
        <end position="160"/>
    </location>
</feature>
<comment type="similarity">
    <text evidence="2">Belongs to the peptidase M28 family. M28B subfamily.</text>
</comment>
<accession>A0A3M6UBA4</accession>
<evidence type="ECO:0000259" key="3">
    <source>
        <dbReference type="Pfam" id="PF04389"/>
    </source>
</evidence>
<dbReference type="EMBL" id="RCHS01001895">
    <property type="protein sequence ID" value="RMX50829.1"/>
    <property type="molecule type" value="Genomic_DNA"/>
</dbReference>
<evidence type="ECO:0000256" key="1">
    <source>
        <dbReference type="ARBA" id="ARBA00001947"/>
    </source>
</evidence>
<comment type="caution">
    <text evidence="4">The sequence shown here is derived from an EMBL/GenBank/DDBJ whole genome shotgun (WGS) entry which is preliminary data.</text>
</comment>
<dbReference type="SUPFAM" id="SSF53187">
    <property type="entry name" value="Zn-dependent exopeptidases"/>
    <property type="match status" value="1"/>
</dbReference>
<dbReference type="InterPro" id="IPR045175">
    <property type="entry name" value="M28_fam"/>
</dbReference>
<proteinExistence type="inferred from homology"/>
<feature type="non-terminal residue" evidence="4">
    <location>
        <position position="1"/>
    </location>
</feature>
<dbReference type="Gene3D" id="3.40.630.10">
    <property type="entry name" value="Zn peptidases"/>
    <property type="match status" value="1"/>
</dbReference>
<reference evidence="4 5" key="1">
    <citation type="journal article" date="2018" name="Sci. Rep.">
        <title>Comparative analysis of the Pocillopora damicornis genome highlights role of immune system in coral evolution.</title>
        <authorList>
            <person name="Cunning R."/>
            <person name="Bay R.A."/>
            <person name="Gillette P."/>
            <person name="Baker A.C."/>
            <person name="Traylor-Knowles N."/>
        </authorList>
    </citation>
    <scope>NUCLEOTIDE SEQUENCE [LARGE SCALE GENOMIC DNA]</scope>
    <source>
        <strain evidence="4">RSMAS</strain>
        <tissue evidence="4">Whole animal</tissue>
    </source>
</reference>
<organism evidence="4 5">
    <name type="scientific">Pocillopora damicornis</name>
    <name type="common">Cauliflower coral</name>
    <name type="synonym">Millepora damicornis</name>
    <dbReference type="NCBI Taxonomy" id="46731"/>
    <lineage>
        <taxon>Eukaryota</taxon>
        <taxon>Metazoa</taxon>
        <taxon>Cnidaria</taxon>
        <taxon>Anthozoa</taxon>
        <taxon>Hexacorallia</taxon>
        <taxon>Scleractinia</taxon>
        <taxon>Astrocoeniina</taxon>
        <taxon>Pocilloporidae</taxon>
        <taxon>Pocillopora</taxon>
    </lineage>
</organism>
<dbReference type="Proteomes" id="UP000275408">
    <property type="component" value="Unassembled WGS sequence"/>
</dbReference>
<dbReference type="InterPro" id="IPR007484">
    <property type="entry name" value="Peptidase_M28"/>
</dbReference>
<dbReference type="GO" id="GO:0008235">
    <property type="term" value="F:metalloexopeptidase activity"/>
    <property type="evidence" value="ECO:0007669"/>
    <property type="project" value="InterPro"/>
</dbReference>
<dbReference type="AlphaFoldDB" id="A0A3M6UBA4"/>
<gene>
    <name evidence="4" type="ORF">pdam_00003216</name>
</gene>
<dbReference type="PANTHER" id="PTHR12147:SF26">
    <property type="entry name" value="PEPTIDASE M28 DOMAIN-CONTAINING PROTEIN"/>
    <property type="match status" value="1"/>
</dbReference>
<dbReference type="PANTHER" id="PTHR12147">
    <property type="entry name" value="METALLOPEPTIDASE M28 FAMILY MEMBER"/>
    <property type="match status" value="1"/>
</dbReference>
<evidence type="ECO:0000313" key="4">
    <source>
        <dbReference type="EMBL" id="RMX50829.1"/>
    </source>
</evidence>
<dbReference type="Pfam" id="PF04389">
    <property type="entry name" value="Peptidase_M28"/>
    <property type="match status" value="1"/>
</dbReference>
<sequence length="301" mass="34043">ATQNEYSDRSESLLAFLKHFNHSRHHVTNPEGKKKAQEFIHQTFQDLGLVTWLEKFEPDYPKYATGENIIGMVPGKLAGSPDDRLFLIGAHYDTMRTTSHGTDDNGSGVAAMLQVAKQLAKDFSSCTRSFSVIFVAFDFEEWEFDCSNQNVMPECACGSIDCGSRAFVANFTQFYNGSLNSNGKLQGAIIMDTIFNYDTTPHSQLLPLGVERFLPEIYHQIKEDKFRGDFLSMVGRQVDDAALLNSFWYHYSQVKSGKQPSGRLPRLSYLTRCLCSILPDLKLNDNKIKRVLNHSPFLVDK</sequence>
<comment type="cofactor">
    <cofactor evidence="1">
        <name>Zn(2+)</name>
        <dbReference type="ChEBI" id="CHEBI:29105"/>
    </cofactor>
</comment>
<protein>
    <recommendedName>
        <fullName evidence="3">Peptidase M28 domain-containing protein</fullName>
    </recommendedName>
</protein>
<name>A0A3M6UBA4_POCDA</name>